<gene>
    <name evidence="1" type="ORF">Slati_1397800</name>
</gene>
<dbReference type="AlphaFoldDB" id="A0AAW2X2Q2"/>
<sequence length="114" mass="12910">MAARSLFHSGCRWRVGSESFIYAWMDLWLPRPYFFKPITKPLLTSDDWDPMKIEELFCSVGRNVILGIPPNQLGIDDVLVWHYSLSGLFTTRSAYHQACSLADQPGSGDLLASE</sequence>
<reference evidence="1" key="2">
    <citation type="journal article" date="2024" name="Plant">
        <title>Genomic evolution and insights into agronomic trait innovations of Sesamum species.</title>
        <authorList>
            <person name="Miao H."/>
            <person name="Wang L."/>
            <person name="Qu L."/>
            <person name="Liu H."/>
            <person name="Sun Y."/>
            <person name="Le M."/>
            <person name="Wang Q."/>
            <person name="Wei S."/>
            <person name="Zheng Y."/>
            <person name="Lin W."/>
            <person name="Duan Y."/>
            <person name="Cao H."/>
            <person name="Xiong S."/>
            <person name="Wang X."/>
            <person name="Wei L."/>
            <person name="Li C."/>
            <person name="Ma Q."/>
            <person name="Ju M."/>
            <person name="Zhao R."/>
            <person name="Li G."/>
            <person name="Mu C."/>
            <person name="Tian Q."/>
            <person name="Mei H."/>
            <person name="Zhang T."/>
            <person name="Gao T."/>
            <person name="Zhang H."/>
        </authorList>
    </citation>
    <scope>NUCLEOTIDE SEQUENCE</scope>
    <source>
        <strain evidence="1">KEN1</strain>
    </source>
</reference>
<proteinExistence type="predicted"/>
<dbReference type="EMBL" id="JACGWN010000005">
    <property type="protein sequence ID" value="KAL0448414.1"/>
    <property type="molecule type" value="Genomic_DNA"/>
</dbReference>
<accession>A0AAW2X2Q2</accession>
<reference evidence="1" key="1">
    <citation type="submission" date="2020-06" db="EMBL/GenBank/DDBJ databases">
        <authorList>
            <person name="Li T."/>
            <person name="Hu X."/>
            <person name="Zhang T."/>
            <person name="Song X."/>
            <person name="Zhang H."/>
            <person name="Dai N."/>
            <person name="Sheng W."/>
            <person name="Hou X."/>
            <person name="Wei L."/>
        </authorList>
    </citation>
    <scope>NUCLEOTIDE SEQUENCE</scope>
    <source>
        <strain evidence="1">KEN1</strain>
        <tissue evidence="1">Leaf</tissue>
    </source>
</reference>
<name>A0AAW2X2Q2_9LAMI</name>
<evidence type="ECO:0000313" key="1">
    <source>
        <dbReference type="EMBL" id="KAL0448414.1"/>
    </source>
</evidence>
<comment type="caution">
    <text evidence="1">The sequence shown here is derived from an EMBL/GenBank/DDBJ whole genome shotgun (WGS) entry which is preliminary data.</text>
</comment>
<protein>
    <submittedName>
        <fullName evidence="1">Uncharacterized protein</fullName>
    </submittedName>
</protein>
<organism evidence="1">
    <name type="scientific">Sesamum latifolium</name>
    <dbReference type="NCBI Taxonomy" id="2727402"/>
    <lineage>
        <taxon>Eukaryota</taxon>
        <taxon>Viridiplantae</taxon>
        <taxon>Streptophyta</taxon>
        <taxon>Embryophyta</taxon>
        <taxon>Tracheophyta</taxon>
        <taxon>Spermatophyta</taxon>
        <taxon>Magnoliopsida</taxon>
        <taxon>eudicotyledons</taxon>
        <taxon>Gunneridae</taxon>
        <taxon>Pentapetalae</taxon>
        <taxon>asterids</taxon>
        <taxon>lamiids</taxon>
        <taxon>Lamiales</taxon>
        <taxon>Pedaliaceae</taxon>
        <taxon>Sesamum</taxon>
    </lineage>
</organism>